<dbReference type="Proteomes" id="UP000002852">
    <property type="component" value="Unassembled WGS sequence"/>
</dbReference>
<dbReference type="PANTHER" id="PTHR14187:SF5">
    <property type="entry name" value="HEAT SHOCK 70 KDA PROTEIN 12A"/>
    <property type="match status" value="1"/>
</dbReference>
<dbReference type="InParanoid" id="A0A3B5PP28"/>
<reference evidence="5" key="1">
    <citation type="submission" date="2012-01" db="EMBL/GenBank/DDBJ databases">
        <authorList>
            <person name="Walter R."/>
            <person name="Schartl M."/>
            <person name="Warren W."/>
        </authorList>
    </citation>
    <scope>NUCLEOTIDE SEQUENCE [LARGE SCALE GENOMIC DNA]</scope>
    <source>
        <strain evidence="5">JP 163 A</strain>
    </source>
</reference>
<reference evidence="4" key="4">
    <citation type="submission" date="2025-09" db="UniProtKB">
        <authorList>
            <consortium name="Ensembl"/>
        </authorList>
    </citation>
    <scope>IDENTIFICATION</scope>
    <source>
        <strain evidence="4">JP 163 A</strain>
    </source>
</reference>
<evidence type="ECO:0000256" key="3">
    <source>
        <dbReference type="ARBA" id="ARBA00022840"/>
    </source>
</evidence>
<accession>A0A3B5PP28</accession>
<keyword evidence="2" id="KW-0547">Nucleotide-binding</keyword>
<evidence type="ECO:0000256" key="2">
    <source>
        <dbReference type="ARBA" id="ARBA00022741"/>
    </source>
</evidence>
<name>A0A3B5PP28_XIPMA</name>
<proteinExistence type="inferred from homology"/>
<sequence length="411" mass="46472">MSDSYVIAIDFGTAYSGYAYNISTGEKESDPILKRWGAEQRLDTPKTPTCILFDQNGEFLKFGYEAKTAYIKMRGEEAKKHYFFGEFKMDLNKNLKIKAANDKEMTALKVFSESLRFLNDDALKTINANTAGTKFTPANFTWVLTVPAIWDESAKQFMREAATQAGIVTEGTEDKLMIALEPEAASVWCKKLPSDGFISQNHNSNSLDQTPGTQYIIVDCGGGTIDITVHEVLEGGALKELHKASGNNMGGQTVERKFKEFLKDIFCDGFWDEYEENYPSEVQKIMYDFISVKQVDEDFEIQCTDNLGQIIEKMEDLETYFESVQGVSWDEGTIIISKEKLRSLYDESLQGITKSLKEILKENRNIGYILIVGGFAEMELQIKFISTEITATVADYRTGKKNTIKFNFMNL</sequence>
<dbReference type="GO" id="GO:0005524">
    <property type="term" value="F:ATP binding"/>
    <property type="evidence" value="ECO:0007669"/>
    <property type="project" value="UniProtKB-KW"/>
</dbReference>
<dbReference type="AlphaFoldDB" id="A0A3B5PP28"/>
<keyword evidence="3" id="KW-0067">ATP-binding</keyword>
<dbReference type="STRING" id="8083.ENSXMAP00000021108"/>
<reference evidence="4" key="3">
    <citation type="submission" date="2025-08" db="UniProtKB">
        <authorList>
            <consortium name="Ensembl"/>
        </authorList>
    </citation>
    <scope>IDENTIFICATION</scope>
    <source>
        <strain evidence="4">JP 163 A</strain>
    </source>
</reference>
<dbReference type="GO" id="GO:0140662">
    <property type="term" value="F:ATP-dependent protein folding chaperone"/>
    <property type="evidence" value="ECO:0007669"/>
    <property type="project" value="InterPro"/>
</dbReference>
<dbReference type="SUPFAM" id="SSF53067">
    <property type="entry name" value="Actin-like ATPase domain"/>
    <property type="match status" value="2"/>
</dbReference>
<dbReference type="OMA" id="TELQHMM"/>
<evidence type="ECO:0000256" key="1">
    <source>
        <dbReference type="ARBA" id="ARBA00007381"/>
    </source>
</evidence>
<dbReference type="GeneTree" id="ENSGT00940000154551"/>
<dbReference type="InterPro" id="IPR013126">
    <property type="entry name" value="Hsp_70_fam"/>
</dbReference>
<dbReference type="Gene3D" id="3.30.420.40">
    <property type="match status" value="1"/>
</dbReference>
<dbReference type="PANTHER" id="PTHR14187">
    <property type="entry name" value="ALPHA KINASE/ELONGATION FACTOR 2 KINASE"/>
    <property type="match status" value="1"/>
</dbReference>
<comment type="similarity">
    <text evidence="1">Belongs to the heat shock protein 70 family.</text>
</comment>
<organism evidence="4 5">
    <name type="scientific">Xiphophorus maculatus</name>
    <name type="common">Southern platyfish</name>
    <name type="synonym">Platypoecilus maculatus</name>
    <dbReference type="NCBI Taxonomy" id="8083"/>
    <lineage>
        <taxon>Eukaryota</taxon>
        <taxon>Metazoa</taxon>
        <taxon>Chordata</taxon>
        <taxon>Craniata</taxon>
        <taxon>Vertebrata</taxon>
        <taxon>Euteleostomi</taxon>
        <taxon>Actinopterygii</taxon>
        <taxon>Neopterygii</taxon>
        <taxon>Teleostei</taxon>
        <taxon>Neoteleostei</taxon>
        <taxon>Acanthomorphata</taxon>
        <taxon>Ovalentaria</taxon>
        <taxon>Atherinomorphae</taxon>
        <taxon>Cyprinodontiformes</taxon>
        <taxon>Poeciliidae</taxon>
        <taxon>Poeciliinae</taxon>
        <taxon>Xiphophorus</taxon>
    </lineage>
</organism>
<dbReference type="CDD" id="cd10229">
    <property type="entry name" value="ASKHA_NBD_HSP70_HSPA12"/>
    <property type="match status" value="1"/>
</dbReference>
<dbReference type="InterPro" id="IPR043129">
    <property type="entry name" value="ATPase_NBD"/>
</dbReference>
<protein>
    <submittedName>
        <fullName evidence="4">Heat shock 70 kDa protein 12A-like</fullName>
    </submittedName>
</protein>
<keyword evidence="5" id="KW-1185">Reference proteome</keyword>
<dbReference type="Ensembl" id="ENSXMAT00000040425.1">
    <property type="protein sequence ID" value="ENSXMAP00000021108.1"/>
    <property type="gene ID" value="ENSXMAG00000029297.1"/>
</dbReference>
<evidence type="ECO:0000313" key="4">
    <source>
        <dbReference type="Ensembl" id="ENSXMAP00000021108.1"/>
    </source>
</evidence>
<dbReference type="Pfam" id="PF00012">
    <property type="entry name" value="HSP70"/>
    <property type="match status" value="1"/>
</dbReference>
<evidence type="ECO:0000313" key="5">
    <source>
        <dbReference type="Proteomes" id="UP000002852"/>
    </source>
</evidence>
<reference evidence="5" key="2">
    <citation type="journal article" date="2013" name="Nat. Genet.">
        <title>The genome of the platyfish, Xiphophorus maculatus, provides insights into evolutionary adaptation and several complex traits.</title>
        <authorList>
            <person name="Schartl M."/>
            <person name="Walter R.B."/>
            <person name="Shen Y."/>
            <person name="Garcia T."/>
            <person name="Catchen J."/>
            <person name="Amores A."/>
            <person name="Braasch I."/>
            <person name="Chalopin D."/>
            <person name="Volff J.N."/>
            <person name="Lesch K.P."/>
            <person name="Bisazza A."/>
            <person name="Minx P."/>
            <person name="Hillier L."/>
            <person name="Wilson R.K."/>
            <person name="Fuerstenberg S."/>
            <person name="Boore J."/>
            <person name="Searle S."/>
            <person name="Postlethwait J.H."/>
            <person name="Warren W.C."/>
        </authorList>
    </citation>
    <scope>NUCLEOTIDE SEQUENCE [LARGE SCALE GENOMIC DNA]</scope>
    <source>
        <strain evidence="5">JP 163 A</strain>
    </source>
</reference>